<gene>
    <name evidence="1" type="ORF">V6N11_064912</name>
</gene>
<evidence type="ECO:0000313" key="2">
    <source>
        <dbReference type="Proteomes" id="UP001396334"/>
    </source>
</evidence>
<evidence type="ECO:0000313" key="1">
    <source>
        <dbReference type="EMBL" id="KAK9025011.1"/>
    </source>
</evidence>
<proteinExistence type="predicted"/>
<reference evidence="1 2" key="1">
    <citation type="journal article" date="2024" name="G3 (Bethesda)">
        <title>Genome assembly of Hibiscus sabdariffa L. provides insights into metabolisms of medicinal natural products.</title>
        <authorList>
            <person name="Kim T."/>
        </authorList>
    </citation>
    <scope>NUCLEOTIDE SEQUENCE [LARGE SCALE GENOMIC DNA]</scope>
    <source>
        <strain evidence="1">TK-2024</strain>
        <tissue evidence="1">Old leaves</tissue>
    </source>
</reference>
<protein>
    <submittedName>
        <fullName evidence="1">Uncharacterized protein</fullName>
    </submittedName>
</protein>
<name>A0ABR2SJ40_9ROSI</name>
<keyword evidence="2" id="KW-1185">Reference proteome</keyword>
<dbReference type="Proteomes" id="UP001396334">
    <property type="component" value="Unassembled WGS sequence"/>
</dbReference>
<organism evidence="1 2">
    <name type="scientific">Hibiscus sabdariffa</name>
    <name type="common">roselle</name>
    <dbReference type="NCBI Taxonomy" id="183260"/>
    <lineage>
        <taxon>Eukaryota</taxon>
        <taxon>Viridiplantae</taxon>
        <taxon>Streptophyta</taxon>
        <taxon>Embryophyta</taxon>
        <taxon>Tracheophyta</taxon>
        <taxon>Spermatophyta</taxon>
        <taxon>Magnoliopsida</taxon>
        <taxon>eudicotyledons</taxon>
        <taxon>Gunneridae</taxon>
        <taxon>Pentapetalae</taxon>
        <taxon>rosids</taxon>
        <taxon>malvids</taxon>
        <taxon>Malvales</taxon>
        <taxon>Malvaceae</taxon>
        <taxon>Malvoideae</taxon>
        <taxon>Hibiscus</taxon>
    </lineage>
</organism>
<sequence length="162" mass="18578">MIPHSCYKSHSDFLRHYDGIPSISLCIKAETLILFSLICSLALLLCISLTDDFPCALRWVDCLHKIVLRGACSKLRNQQKQHQLQNQSQRRKFDVLAPRQRNSEMNEFSSMAKKLVRNGSYRSSCRGLQRLRLMHKFVRLQLAPQLDLPSFSVGASITTVLM</sequence>
<comment type="caution">
    <text evidence="1">The sequence shown here is derived from an EMBL/GenBank/DDBJ whole genome shotgun (WGS) entry which is preliminary data.</text>
</comment>
<accession>A0ABR2SJ40</accession>
<dbReference type="EMBL" id="JBBPBN010000014">
    <property type="protein sequence ID" value="KAK9025011.1"/>
    <property type="molecule type" value="Genomic_DNA"/>
</dbReference>